<dbReference type="Proteomes" id="UP001607303">
    <property type="component" value="Unassembled WGS sequence"/>
</dbReference>
<sequence>ADSLENACGSKAKSKTPVGSFVPRAISLPRYSRTEDAVISSLAARVVWMVGCGCEGRSEIGEGMKSVRLRNYACTVSREHGWMVGWMDGWIDGWLGEIKGFGL</sequence>
<name>A0ABD2C058_VESMC</name>
<dbReference type="EMBL" id="JAYRBN010000063">
    <property type="protein sequence ID" value="KAL2738194.1"/>
    <property type="molecule type" value="Genomic_DNA"/>
</dbReference>
<gene>
    <name evidence="1" type="ORF">V1477_011553</name>
</gene>
<evidence type="ECO:0000313" key="1">
    <source>
        <dbReference type="EMBL" id="KAL2738194.1"/>
    </source>
</evidence>
<evidence type="ECO:0000313" key="2">
    <source>
        <dbReference type="Proteomes" id="UP001607303"/>
    </source>
</evidence>
<keyword evidence="2" id="KW-1185">Reference proteome</keyword>
<organism evidence="1 2">
    <name type="scientific">Vespula maculifrons</name>
    <name type="common">Eastern yellow jacket</name>
    <name type="synonym">Wasp</name>
    <dbReference type="NCBI Taxonomy" id="7453"/>
    <lineage>
        <taxon>Eukaryota</taxon>
        <taxon>Metazoa</taxon>
        <taxon>Ecdysozoa</taxon>
        <taxon>Arthropoda</taxon>
        <taxon>Hexapoda</taxon>
        <taxon>Insecta</taxon>
        <taxon>Pterygota</taxon>
        <taxon>Neoptera</taxon>
        <taxon>Endopterygota</taxon>
        <taxon>Hymenoptera</taxon>
        <taxon>Apocrita</taxon>
        <taxon>Aculeata</taxon>
        <taxon>Vespoidea</taxon>
        <taxon>Vespidae</taxon>
        <taxon>Vespinae</taxon>
        <taxon>Vespula</taxon>
    </lineage>
</organism>
<dbReference type="AlphaFoldDB" id="A0ABD2C058"/>
<reference evidence="1 2" key="1">
    <citation type="journal article" date="2024" name="Ann. Entomol. Soc. Am.">
        <title>Genomic analyses of the southern and eastern yellowjacket wasps (Hymenoptera: Vespidae) reveal evolutionary signatures of social life.</title>
        <authorList>
            <person name="Catto M.A."/>
            <person name="Caine P.B."/>
            <person name="Orr S.E."/>
            <person name="Hunt B.G."/>
            <person name="Goodisman M.A.D."/>
        </authorList>
    </citation>
    <scope>NUCLEOTIDE SEQUENCE [LARGE SCALE GENOMIC DNA]</scope>
    <source>
        <strain evidence="1">232</strain>
        <tissue evidence="1">Head and thorax</tissue>
    </source>
</reference>
<feature type="non-terminal residue" evidence="1">
    <location>
        <position position="1"/>
    </location>
</feature>
<comment type="caution">
    <text evidence="1">The sequence shown here is derived from an EMBL/GenBank/DDBJ whole genome shotgun (WGS) entry which is preliminary data.</text>
</comment>
<proteinExistence type="predicted"/>
<protein>
    <submittedName>
        <fullName evidence="1">Uncharacterized protein</fullName>
    </submittedName>
</protein>
<accession>A0ABD2C058</accession>